<proteinExistence type="predicted"/>
<sequence length="234" mass="24723">MSPRKAAVLQADGGDRTLREHLIATAERLIAEHGTAGLTVRAIAREARVADGVLYNHFADKEELLALALHAHVRSVERSLAEPPRRAGEGDLDANLRAYIAYGVALHLAILPAFAGLLHQPTVLARFAGLPNPMAGGRGLLDELAEYLRAERRLGRLAPDAGVEAAATLIVGACHQLVLPRLLTGAPASFEPIPDDVIDDLTQTVLNGIALPPGSDTSGAGPAQPHASELRRDQ</sequence>
<dbReference type="GO" id="GO:0000976">
    <property type="term" value="F:transcription cis-regulatory region binding"/>
    <property type="evidence" value="ECO:0007669"/>
    <property type="project" value="TreeGrafter"/>
</dbReference>
<dbReference type="InterPro" id="IPR001647">
    <property type="entry name" value="HTH_TetR"/>
</dbReference>
<dbReference type="GO" id="GO:0003700">
    <property type="term" value="F:DNA-binding transcription factor activity"/>
    <property type="evidence" value="ECO:0007669"/>
    <property type="project" value="TreeGrafter"/>
</dbReference>
<dbReference type="InterPro" id="IPR050109">
    <property type="entry name" value="HTH-type_TetR-like_transc_reg"/>
</dbReference>
<gene>
    <name evidence="7" type="ORF">Pth03_52790</name>
</gene>
<dbReference type="Gene3D" id="1.10.357.10">
    <property type="entry name" value="Tetracycline Repressor, domain 2"/>
    <property type="match status" value="1"/>
</dbReference>
<evidence type="ECO:0000256" key="1">
    <source>
        <dbReference type="ARBA" id="ARBA00023015"/>
    </source>
</evidence>
<organism evidence="7 8">
    <name type="scientific">Planotetraspora thailandica</name>
    <dbReference type="NCBI Taxonomy" id="487172"/>
    <lineage>
        <taxon>Bacteria</taxon>
        <taxon>Bacillati</taxon>
        <taxon>Actinomycetota</taxon>
        <taxon>Actinomycetes</taxon>
        <taxon>Streptosporangiales</taxon>
        <taxon>Streptosporangiaceae</taxon>
        <taxon>Planotetraspora</taxon>
    </lineage>
</organism>
<feature type="region of interest" description="Disordered" evidence="5">
    <location>
        <begin position="209"/>
        <end position="234"/>
    </location>
</feature>
<dbReference type="PRINTS" id="PR00455">
    <property type="entry name" value="HTHTETR"/>
</dbReference>
<dbReference type="SUPFAM" id="SSF46689">
    <property type="entry name" value="Homeodomain-like"/>
    <property type="match status" value="1"/>
</dbReference>
<dbReference type="RefSeq" id="WP_203947029.1">
    <property type="nucleotide sequence ID" value="NZ_BOOR01000042.1"/>
</dbReference>
<evidence type="ECO:0000313" key="8">
    <source>
        <dbReference type="Proteomes" id="UP000605992"/>
    </source>
</evidence>
<keyword evidence="1" id="KW-0805">Transcription regulation</keyword>
<feature type="domain" description="HTH tetR-type" evidence="6">
    <location>
        <begin position="16"/>
        <end position="76"/>
    </location>
</feature>
<dbReference type="EMBL" id="BOOR01000042">
    <property type="protein sequence ID" value="GII56890.1"/>
    <property type="molecule type" value="Genomic_DNA"/>
</dbReference>
<keyword evidence="3" id="KW-0804">Transcription</keyword>
<dbReference type="Proteomes" id="UP000605992">
    <property type="component" value="Unassembled WGS sequence"/>
</dbReference>
<dbReference type="AlphaFoldDB" id="A0A8J3V6G7"/>
<evidence type="ECO:0000259" key="6">
    <source>
        <dbReference type="PROSITE" id="PS50977"/>
    </source>
</evidence>
<comment type="caution">
    <text evidence="7">The sequence shown here is derived from an EMBL/GenBank/DDBJ whole genome shotgun (WGS) entry which is preliminary data.</text>
</comment>
<dbReference type="Pfam" id="PF00440">
    <property type="entry name" value="TetR_N"/>
    <property type="match status" value="1"/>
</dbReference>
<dbReference type="InterPro" id="IPR009057">
    <property type="entry name" value="Homeodomain-like_sf"/>
</dbReference>
<dbReference type="PROSITE" id="PS50977">
    <property type="entry name" value="HTH_TETR_2"/>
    <property type="match status" value="1"/>
</dbReference>
<accession>A0A8J3V6G7</accession>
<evidence type="ECO:0000313" key="7">
    <source>
        <dbReference type="EMBL" id="GII56890.1"/>
    </source>
</evidence>
<dbReference type="PANTHER" id="PTHR30055">
    <property type="entry name" value="HTH-TYPE TRANSCRIPTIONAL REGULATOR RUTR"/>
    <property type="match status" value="1"/>
</dbReference>
<keyword evidence="2 4" id="KW-0238">DNA-binding</keyword>
<name>A0A8J3V6G7_9ACTN</name>
<evidence type="ECO:0000256" key="5">
    <source>
        <dbReference type="SAM" id="MobiDB-lite"/>
    </source>
</evidence>
<evidence type="ECO:0000256" key="3">
    <source>
        <dbReference type="ARBA" id="ARBA00023163"/>
    </source>
</evidence>
<dbReference type="PANTHER" id="PTHR30055:SF234">
    <property type="entry name" value="HTH-TYPE TRANSCRIPTIONAL REGULATOR BETI"/>
    <property type="match status" value="1"/>
</dbReference>
<reference evidence="7" key="1">
    <citation type="submission" date="2021-01" db="EMBL/GenBank/DDBJ databases">
        <title>Whole genome shotgun sequence of Planotetraspora thailandica NBRC 104271.</title>
        <authorList>
            <person name="Komaki H."/>
            <person name="Tamura T."/>
        </authorList>
    </citation>
    <scope>NUCLEOTIDE SEQUENCE</scope>
    <source>
        <strain evidence="7">NBRC 104271</strain>
    </source>
</reference>
<feature type="DNA-binding region" description="H-T-H motif" evidence="4">
    <location>
        <begin position="39"/>
        <end position="58"/>
    </location>
</feature>
<evidence type="ECO:0000256" key="4">
    <source>
        <dbReference type="PROSITE-ProRule" id="PRU00335"/>
    </source>
</evidence>
<keyword evidence="8" id="KW-1185">Reference proteome</keyword>
<evidence type="ECO:0000256" key="2">
    <source>
        <dbReference type="ARBA" id="ARBA00023125"/>
    </source>
</evidence>
<protein>
    <submittedName>
        <fullName evidence="7">TetR family transcriptional regulator</fullName>
    </submittedName>
</protein>